<sequence>MEKAKIFIDKSGQGNFTEHMQVLFNPTEYSIEASNKYTWQTIPGLTMPIGQFKSGNTSTLSMELFFDTYEVFNGQARKPEDVRTYTSKITSLLEVESDLHAPPVCKFVWGSLEFVGIIEKVSQKYTMFLESGIPVRAKLSVTFKSWKSKKDQVKKNPQHSADRTKHQMLNQGEQLWMIAAQQYDDPAQWREIAKANGIDNPRILPAGSRIVVPRLH</sequence>
<feature type="domain" description="LysM" evidence="1">
    <location>
        <begin position="165"/>
        <end position="212"/>
    </location>
</feature>
<proteinExistence type="predicted"/>
<dbReference type="PROSITE" id="PS51782">
    <property type="entry name" value="LYSM"/>
    <property type="match status" value="1"/>
</dbReference>
<dbReference type="RefSeq" id="WP_218099009.1">
    <property type="nucleotide sequence ID" value="NZ_CAJVCE010000006.1"/>
</dbReference>
<accession>A0ABM8VH51</accession>
<reference evidence="2 3" key="1">
    <citation type="submission" date="2021-06" db="EMBL/GenBank/DDBJ databases">
        <authorList>
            <person name="Criscuolo A."/>
        </authorList>
    </citation>
    <scope>NUCLEOTIDE SEQUENCE [LARGE SCALE GENOMIC DNA]</scope>
    <source>
        <strain evidence="3">CIP 111802</strain>
    </source>
</reference>
<evidence type="ECO:0000259" key="1">
    <source>
        <dbReference type="PROSITE" id="PS51782"/>
    </source>
</evidence>
<comment type="caution">
    <text evidence="2">The sequence shown here is derived from an EMBL/GenBank/DDBJ whole genome shotgun (WGS) entry which is preliminary data.</text>
</comment>
<evidence type="ECO:0000313" key="3">
    <source>
        <dbReference type="Proteomes" id="UP000730618"/>
    </source>
</evidence>
<dbReference type="EMBL" id="CAJVCE010000006">
    <property type="protein sequence ID" value="CAG7640778.1"/>
    <property type="molecule type" value="Genomic_DNA"/>
</dbReference>
<gene>
    <name evidence="2" type="ORF">PAECIP111802_02683</name>
</gene>
<dbReference type="InterPro" id="IPR045361">
    <property type="entry name" value="CIS_tube_prot_N"/>
</dbReference>
<dbReference type="Pfam" id="PF19266">
    <property type="entry name" value="CIS_tube"/>
    <property type="match status" value="1"/>
</dbReference>
<name>A0ABM8VH51_9BACL</name>
<organism evidence="2 3">
    <name type="scientific">Paenibacillus allorhizosphaerae</name>
    <dbReference type="NCBI Taxonomy" id="2849866"/>
    <lineage>
        <taxon>Bacteria</taxon>
        <taxon>Bacillati</taxon>
        <taxon>Bacillota</taxon>
        <taxon>Bacilli</taxon>
        <taxon>Bacillales</taxon>
        <taxon>Paenibacillaceae</taxon>
        <taxon>Paenibacillus</taxon>
    </lineage>
</organism>
<keyword evidence="3" id="KW-1185">Reference proteome</keyword>
<protein>
    <recommendedName>
        <fullName evidence="1">LysM domain-containing protein</fullName>
    </recommendedName>
</protein>
<dbReference type="InterPro" id="IPR018392">
    <property type="entry name" value="LysM"/>
</dbReference>
<evidence type="ECO:0000313" key="2">
    <source>
        <dbReference type="EMBL" id="CAG7640778.1"/>
    </source>
</evidence>
<dbReference type="Proteomes" id="UP000730618">
    <property type="component" value="Unassembled WGS sequence"/>
</dbReference>
<dbReference type="Pfam" id="PF01476">
    <property type="entry name" value="LysM"/>
    <property type="match status" value="1"/>
</dbReference>